<proteinExistence type="predicted"/>
<name>A0A9J5Y9P2_SOLCO</name>
<feature type="region of interest" description="Disordered" evidence="1">
    <location>
        <begin position="1"/>
        <end position="21"/>
    </location>
</feature>
<dbReference type="AlphaFoldDB" id="A0A9J5Y9P2"/>
<organism evidence="2 3">
    <name type="scientific">Solanum commersonii</name>
    <name type="common">Commerson's wild potato</name>
    <name type="synonym">Commerson's nightshade</name>
    <dbReference type="NCBI Taxonomy" id="4109"/>
    <lineage>
        <taxon>Eukaryota</taxon>
        <taxon>Viridiplantae</taxon>
        <taxon>Streptophyta</taxon>
        <taxon>Embryophyta</taxon>
        <taxon>Tracheophyta</taxon>
        <taxon>Spermatophyta</taxon>
        <taxon>Magnoliopsida</taxon>
        <taxon>eudicotyledons</taxon>
        <taxon>Gunneridae</taxon>
        <taxon>Pentapetalae</taxon>
        <taxon>asterids</taxon>
        <taxon>lamiids</taxon>
        <taxon>Solanales</taxon>
        <taxon>Solanaceae</taxon>
        <taxon>Solanoideae</taxon>
        <taxon>Solaneae</taxon>
        <taxon>Solanum</taxon>
    </lineage>
</organism>
<keyword evidence="3" id="KW-1185">Reference proteome</keyword>
<sequence length="89" mass="10478">MLQTKDRGFNDSERNSTNVTSPSYCMKTKLHHEDVMEWRTISLVNIRHKIGTRIPICFVDDIHDRELLTKSKTAHCVLRLYAYLKRTIS</sequence>
<evidence type="ECO:0000313" key="2">
    <source>
        <dbReference type="EMBL" id="KAG5596020.1"/>
    </source>
</evidence>
<gene>
    <name evidence="2" type="ORF">H5410_037252</name>
</gene>
<dbReference type="EMBL" id="JACXVP010000007">
    <property type="protein sequence ID" value="KAG5596020.1"/>
    <property type="molecule type" value="Genomic_DNA"/>
</dbReference>
<reference evidence="2 3" key="1">
    <citation type="submission" date="2020-09" db="EMBL/GenBank/DDBJ databases">
        <title>De no assembly of potato wild relative species, Solanum commersonii.</title>
        <authorList>
            <person name="Cho K."/>
        </authorList>
    </citation>
    <scope>NUCLEOTIDE SEQUENCE [LARGE SCALE GENOMIC DNA]</scope>
    <source>
        <strain evidence="2">LZ3.2</strain>
        <tissue evidence="2">Leaf</tissue>
    </source>
</reference>
<evidence type="ECO:0000256" key="1">
    <source>
        <dbReference type="SAM" id="MobiDB-lite"/>
    </source>
</evidence>
<comment type="caution">
    <text evidence="2">The sequence shown here is derived from an EMBL/GenBank/DDBJ whole genome shotgun (WGS) entry which is preliminary data.</text>
</comment>
<evidence type="ECO:0000313" key="3">
    <source>
        <dbReference type="Proteomes" id="UP000824120"/>
    </source>
</evidence>
<feature type="compositionally biased region" description="Basic and acidic residues" evidence="1">
    <location>
        <begin position="1"/>
        <end position="14"/>
    </location>
</feature>
<accession>A0A9J5Y9P2</accession>
<protein>
    <submittedName>
        <fullName evidence="2">Uncharacterized protein</fullName>
    </submittedName>
</protein>
<dbReference type="Proteomes" id="UP000824120">
    <property type="component" value="Chromosome 7"/>
</dbReference>